<reference evidence="6 7" key="1">
    <citation type="submission" date="2019-09" db="EMBL/GenBank/DDBJ databases">
        <title>Bird 10,000 Genomes (B10K) Project - Family phase.</title>
        <authorList>
            <person name="Zhang G."/>
        </authorList>
    </citation>
    <scope>NUCLEOTIDE SEQUENCE [LARGE SCALE GENOMIC DNA]</scope>
    <source>
        <strain evidence="6">B10K-DU-001-69</strain>
        <tissue evidence="6">Muscle</tissue>
    </source>
</reference>
<feature type="non-terminal residue" evidence="6">
    <location>
        <position position="130"/>
    </location>
</feature>
<dbReference type="EMBL" id="VYXE01014095">
    <property type="protein sequence ID" value="NWT29740.1"/>
    <property type="molecule type" value="Genomic_DNA"/>
</dbReference>
<evidence type="ECO:0000313" key="6">
    <source>
        <dbReference type="EMBL" id="NWT29740.1"/>
    </source>
</evidence>
<feature type="non-terminal residue" evidence="6">
    <location>
        <position position="1"/>
    </location>
</feature>
<evidence type="ECO:0000256" key="3">
    <source>
        <dbReference type="ARBA" id="ARBA00022801"/>
    </source>
</evidence>
<evidence type="ECO:0000259" key="5">
    <source>
        <dbReference type="PROSITE" id="PS51934"/>
    </source>
</evidence>
<dbReference type="PROSITE" id="PS51934">
    <property type="entry name" value="LRAT"/>
    <property type="match status" value="1"/>
</dbReference>
<dbReference type="Gene3D" id="3.90.1720.10">
    <property type="entry name" value="endopeptidase domain like (from Nostoc punctiforme)"/>
    <property type="match status" value="1"/>
</dbReference>
<keyword evidence="7" id="KW-1185">Reference proteome</keyword>
<accession>A0A7K5MG29</accession>
<organism evidence="6 7">
    <name type="scientific">Cardinalis cardinalis</name>
    <name type="common">Northern cardinal</name>
    <dbReference type="NCBI Taxonomy" id="98964"/>
    <lineage>
        <taxon>Eukaryota</taxon>
        <taxon>Metazoa</taxon>
        <taxon>Chordata</taxon>
        <taxon>Craniata</taxon>
        <taxon>Vertebrata</taxon>
        <taxon>Euteleostomi</taxon>
        <taxon>Archelosauria</taxon>
        <taxon>Archosauria</taxon>
        <taxon>Dinosauria</taxon>
        <taxon>Saurischia</taxon>
        <taxon>Theropoda</taxon>
        <taxon>Coelurosauria</taxon>
        <taxon>Aves</taxon>
        <taxon>Neognathae</taxon>
        <taxon>Neoaves</taxon>
        <taxon>Telluraves</taxon>
        <taxon>Australaves</taxon>
        <taxon>Passeriformes</taxon>
        <taxon>Cardinalidae</taxon>
        <taxon>Cardinalis</taxon>
    </lineage>
</organism>
<keyword evidence="4" id="KW-0443">Lipid metabolism</keyword>
<evidence type="ECO:0000256" key="4">
    <source>
        <dbReference type="ARBA" id="ARBA00023098"/>
    </source>
</evidence>
<dbReference type="GO" id="GO:0004623">
    <property type="term" value="F:phospholipase A2 activity"/>
    <property type="evidence" value="ECO:0007669"/>
    <property type="project" value="TreeGrafter"/>
</dbReference>
<dbReference type="PANTHER" id="PTHR13943">
    <property type="entry name" value="HRAS-LIKE SUPPRESSOR - RELATED"/>
    <property type="match status" value="1"/>
</dbReference>
<dbReference type="Proteomes" id="UP000583740">
    <property type="component" value="Unassembled WGS sequence"/>
</dbReference>
<sequence>MTEDKDFPSPGDLIEIKRPGYQHWALYLGKGYIIHVRGADEGDTSVSASSGSIFLRKAKAKKQLLAAVAGNDNWRVNNKYDCYRTPFPMKEIIRRAEKWVGKELPYRLFRKNCEHFVTMLRYGDGVSEQV</sequence>
<evidence type="ECO:0000256" key="1">
    <source>
        <dbReference type="ARBA" id="ARBA00007824"/>
    </source>
</evidence>
<dbReference type="GO" id="GO:0070292">
    <property type="term" value="P:N-acylphosphatidylethanolamine metabolic process"/>
    <property type="evidence" value="ECO:0007669"/>
    <property type="project" value="TreeGrafter"/>
</dbReference>
<dbReference type="GO" id="GO:0008970">
    <property type="term" value="F:phospholipase A1 activity"/>
    <property type="evidence" value="ECO:0007669"/>
    <property type="project" value="TreeGrafter"/>
</dbReference>
<feature type="domain" description="LRAT" evidence="5">
    <location>
        <begin position="13"/>
        <end position="129"/>
    </location>
</feature>
<dbReference type="AlphaFoldDB" id="A0A7K5MG29"/>
<comment type="caution">
    <text evidence="6">The sequence shown here is derived from an EMBL/GenBank/DDBJ whole genome shotgun (WGS) entry which is preliminary data.</text>
</comment>
<keyword evidence="2" id="KW-0808">Transferase</keyword>
<comment type="similarity">
    <text evidence="1">Belongs to the H-rev107 family.</text>
</comment>
<gene>
    <name evidence="6" type="primary">Hrasls_1</name>
    <name evidence="6" type="ORF">CARCAR_R01715</name>
</gene>
<dbReference type="InterPro" id="IPR051496">
    <property type="entry name" value="H-rev107_PLA/AT"/>
</dbReference>
<protein>
    <submittedName>
        <fullName evidence="6">HRSL1 enzyme</fullName>
    </submittedName>
</protein>
<evidence type="ECO:0000313" key="7">
    <source>
        <dbReference type="Proteomes" id="UP000583740"/>
    </source>
</evidence>
<proteinExistence type="inferred from homology"/>
<dbReference type="GO" id="GO:0005737">
    <property type="term" value="C:cytoplasm"/>
    <property type="evidence" value="ECO:0007669"/>
    <property type="project" value="TreeGrafter"/>
</dbReference>
<dbReference type="GO" id="GO:0016410">
    <property type="term" value="F:N-acyltransferase activity"/>
    <property type="evidence" value="ECO:0007669"/>
    <property type="project" value="TreeGrafter"/>
</dbReference>
<name>A0A7K5MG29_CARCD</name>
<evidence type="ECO:0000256" key="2">
    <source>
        <dbReference type="ARBA" id="ARBA00022679"/>
    </source>
</evidence>
<dbReference type="PANTHER" id="PTHR13943:SF37">
    <property type="entry name" value="PHOSPHOLIPASE A AND ACYLTRANSFERASE 1"/>
    <property type="match status" value="1"/>
</dbReference>
<keyword evidence="3" id="KW-0378">Hydrolase</keyword>
<dbReference type="Pfam" id="PF04970">
    <property type="entry name" value="LRAT"/>
    <property type="match status" value="1"/>
</dbReference>
<dbReference type="InterPro" id="IPR007053">
    <property type="entry name" value="LRAT_dom"/>
</dbReference>